<evidence type="ECO:0000313" key="3">
    <source>
        <dbReference type="Proteomes" id="UP000198607"/>
    </source>
</evidence>
<proteinExistence type="predicted"/>
<dbReference type="STRING" id="83767.SAMN05660652_02205"/>
<dbReference type="Gene3D" id="3.40.50.150">
    <property type="entry name" value="Vaccinia Virus protein VP39"/>
    <property type="match status" value="1"/>
</dbReference>
<evidence type="ECO:0000313" key="2">
    <source>
        <dbReference type="EMBL" id="SDH73896.1"/>
    </source>
</evidence>
<reference evidence="2 3" key="1">
    <citation type="submission" date="2016-10" db="EMBL/GenBank/DDBJ databases">
        <authorList>
            <person name="de Groot N.N."/>
        </authorList>
    </citation>
    <scope>NUCLEOTIDE SEQUENCE [LARGE SCALE GENOMIC DNA]</scope>
    <source>
        <strain evidence="2 3">DSM 5885</strain>
    </source>
</reference>
<dbReference type="InterPro" id="IPR029063">
    <property type="entry name" value="SAM-dependent_MTases_sf"/>
</dbReference>
<dbReference type="GO" id="GO:0032259">
    <property type="term" value="P:methylation"/>
    <property type="evidence" value="ECO:0007669"/>
    <property type="project" value="UniProtKB-KW"/>
</dbReference>
<dbReference type="CDD" id="cd02440">
    <property type="entry name" value="AdoMet_MTases"/>
    <property type="match status" value="1"/>
</dbReference>
<keyword evidence="3" id="KW-1185">Reference proteome</keyword>
<dbReference type="AlphaFoldDB" id="A0A1G8EVG2"/>
<feature type="domain" description="Methyltransferase" evidence="1">
    <location>
        <begin position="38"/>
        <end position="132"/>
    </location>
</feature>
<dbReference type="GO" id="GO:0008168">
    <property type="term" value="F:methyltransferase activity"/>
    <property type="evidence" value="ECO:0007669"/>
    <property type="project" value="UniProtKB-KW"/>
</dbReference>
<dbReference type="SUPFAM" id="SSF53335">
    <property type="entry name" value="S-adenosyl-L-methionine-dependent methyltransferases"/>
    <property type="match status" value="1"/>
</dbReference>
<dbReference type="InterPro" id="IPR041698">
    <property type="entry name" value="Methyltransf_25"/>
</dbReference>
<dbReference type="OrthoDB" id="323463at2"/>
<keyword evidence="2" id="KW-0489">Methyltransferase</keyword>
<keyword evidence="2" id="KW-0808">Transferase</keyword>
<dbReference type="Pfam" id="PF13649">
    <property type="entry name" value="Methyltransf_25"/>
    <property type="match status" value="1"/>
</dbReference>
<evidence type="ECO:0000259" key="1">
    <source>
        <dbReference type="Pfam" id="PF13649"/>
    </source>
</evidence>
<protein>
    <submittedName>
        <fullName evidence="2">Methyltransferase domain-containing protein</fullName>
    </submittedName>
</protein>
<dbReference type="RefSeq" id="WP_091937548.1">
    <property type="nucleotide sequence ID" value="NZ_FNCY01000008.1"/>
</dbReference>
<dbReference type="Proteomes" id="UP000198607">
    <property type="component" value="Unassembled WGS sequence"/>
</dbReference>
<dbReference type="EMBL" id="FNCY01000008">
    <property type="protein sequence ID" value="SDH73896.1"/>
    <property type="molecule type" value="Genomic_DNA"/>
</dbReference>
<organism evidence="2 3">
    <name type="scientific">Propionivibrio dicarboxylicus</name>
    <dbReference type="NCBI Taxonomy" id="83767"/>
    <lineage>
        <taxon>Bacteria</taxon>
        <taxon>Pseudomonadati</taxon>
        <taxon>Pseudomonadota</taxon>
        <taxon>Betaproteobacteria</taxon>
        <taxon>Rhodocyclales</taxon>
        <taxon>Rhodocyclaceae</taxon>
        <taxon>Propionivibrio</taxon>
    </lineage>
</organism>
<name>A0A1G8EVG2_9RHOO</name>
<sequence length="191" mass="21135">MKGRESGMPEEAYWESFFDADRAVETLLGDSVLQGDLVEFGCGYGTFTLPAARRITGKVTALDIEPDMLASLRCKAEAGGLPNIHPVLRDFVAHGTGIADGSQAHAMIYNLLHLENPHALLAEAHRILRPAGVLSVIHWRSDIPTPRGPSLAIRPSLDQCRRWMVQARFESIELIDLQHCCPFHFGLIGRR</sequence>
<accession>A0A1G8EVG2</accession>
<gene>
    <name evidence="2" type="ORF">SAMN05660652_02205</name>
</gene>